<evidence type="ECO:0000259" key="6">
    <source>
        <dbReference type="PROSITE" id="PS50011"/>
    </source>
</evidence>
<comment type="caution">
    <text evidence="7">The sequence shown here is derived from an EMBL/GenBank/DDBJ whole genome shotgun (WGS) entry which is preliminary data.</text>
</comment>
<dbReference type="GO" id="GO:0005524">
    <property type="term" value="F:ATP binding"/>
    <property type="evidence" value="ECO:0007669"/>
    <property type="project" value="UniProtKB-UniRule"/>
</dbReference>
<reference evidence="7 8" key="1">
    <citation type="submission" date="2019-02" db="EMBL/GenBank/DDBJ databases">
        <title>Deep-cultivation of Planctomycetes and their phenomic and genomic characterization uncovers novel biology.</title>
        <authorList>
            <person name="Wiegand S."/>
            <person name="Jogler M."/>
            <person name="Boedeker C."/>
            <person name="Pinto D."/>
            <person name="Vollmers J."/>
            <person name="Rivas-Marin E."/>
            <person name="Kohn T."/>
            <person name="Peeters S.H."/>
            <person name="Heuer A."/>
            <person name="Rast P."/>
            <person name="Oberbeckmann S."/>
            <person name="Bunk B."/>
            <person name="Jeske O."/>
            <person name="Meyerdierks A."/>
            <person name="Storesund J.E."/>
            <person name="Kallscheuer N."/>
            <person name="Luecker S."/>
            <person name="Lage O.M."/>
            <person name="Pohl T."/>
            <person name="Merkel B.J."/>
            <person name="Hornburger P."/>
            <person name="Mueller R.-W."/>
            <person name="Bruemmer F."/>
            <person name="Labrenz M."/>
            <person name="Spormann A.M."/>
            <person name="Op Den Camp H."/>
            <person name="Overmann J."/>
            <person name="Amann R."/>
            <person name="Jetten M.S.M."/>
            <person name="Mascher T."/>
            <person name="Medema M.H."/>
            <person name="Devos D.P."/>
            <person name="Kaster A.-K."/>
            <person name="Ovreas L."/>
            <person name="Rohde M."/>
            <person name="Galperin M.Y."/>
            <person name="Jogler C."/>
        </authorList>
    </citation>
    <scope>NUCLEOTIDE SEQUENCE [LARGE SCALE GENOMIC DNA]</scope>
    <source>
        <strain evidence="7 8">Poly59</strain>
    </source>
</reference>
<dbReference type="CDD" id="cd14014">
    <property type="entry name" value="STKc_PknB_like"/>
    <property type="match status" value="1"/>
</dbReference>
<dbReference type="AlphaFoldDB" id="A0A5C6EKY1"/>
<name>A0A5C6EKY1_9BACT</name>
<dbReference type="Gene3D" id="1.10.510.10">
    <property type="entry name" value="Transferase(Phosphotransferase) domain 1"/>
    <property type="match status" value="1"/>
</dbReference>
<dbReference type="PANTHER" id="PTHR43289:SF6">
    <property type="entry name" value="SERINE_THREONINE-PROTEIN KINASE NEKL-3"/>
    <property type="match status" value="1"/>
</dbReference>
<dbReference type="SMART" id="SM00220">
    <property type="entry name" value="S_TKc"/>
    <property type="match status" value="1"/>
</dbReference>
<keyword evidence="3 7" id="KW-0418">Kinase</keyword>
<gene>
    <name evidence="7" type="primary">pkn1_5</name>
    <name evidence="7" type="ORF">Poly59_37640</name>
</gene>
<dbReference type="InterPro" id="IPR011009">
    <property type="entry name" value="Kinase-like_dom_sf"/>
</dbReference>
<feature type="binding site" evidence="5">
    <location>
        <position position="136"/>
    </location>
    <ligand>
        <name>ATP</name>
        <dbReference type="ChEBI" id="CHEBI:30616"/>
    </ligand>
</feature>
<dbReference type="Gene3D" id="3.30.200.20">
    <property type="entry name" value="Phosphorylase Kinase, domain 1"/>
    <property type="match status" value="1"/>
</dbReference>
<evidence type="ECO:0000256" key="4">
    <source>
        <dbReference type="ARBA" id="ARBA00022840"/>
    </source>
</evidence>
<keyword evidence="8" id="KW-1185">Reference proteome</keyword>
<dbReference type="Gene3D" id="3.40.50.10610">
    <property type="entry name" value="ABC-type transport auxiliary lipoprotein component"/>
    <property type="match status" value="1"/>
</dbReference>
<dbReference type="InterPro" id="IPR000719">
    <property type="entry name" value="Prot_kinase_dom"/>
</dbReference>
<organism evidence="7 8">
    <name type="scientific">Rubripirellula reticaptiva</name>
    <dbReference type="NCBI Taxonomy" id="2528013"/>
    <lineage>
        <taxon>Bacteria</taxon>
        <taxon>Pseudomonadati</taxon>
        <taxon>Planctomycetota</taxon>
        <taxon>Planctomycetia</taxon>
        <taxon>Pirellulales</taxon>
        <taxon>Pirellulaceae</taxon>
        <taxon>Rubripirellula</taxon>
    </lineage>
</organism>
<evidence type="ECO:0000256" key="5">
    <source>
        <dbReference type="PROSITE-ProRule" id="PRU10141"/>
    </source>
</evidence>
<feature type="domain" description="Protein kinase" evidence="6">
    <location>
        <begin position="102"/>
        <end position="374"/>
    </location>
</feature>
<dbReference type="PROSITE" id="PS00107">
    <property type="entry name" value="PROTEIN_KINASE_ATP"/>
    <property type="match status" value="1"/>
</dbReference>
<evidence type="ECO:0000313" key="7">
    <source>
        <dbReference type="EMBL" id="TWU49150.1"/>
    </source>
</evidence>
<evidence type="ECO:0000256" key="1">
    <source>
        <dbReference type="ARBA" id="ARBA00022679"/>
    </source>
</evidence>
<evidence type="ECO:0000256" key="3">
    <source>
        <dbReference type="ARBA" id="ARBA00022777"/>
    </source>
</evidence>
<dbReference type="InterPro" id="IPR008271">
    <property type="entry name" value="Ser/Thr_kinase_AS"/>
</dbReference>
<dbReference type="Pfam" id="PF00069">
    <property type="entry name" value="Pkinase"/>
    <property type="match status" value="1"/>
</dbReference>
<dbReference type="EC" id="2.7.11.1" evidence="7"/>
<dbReference type="PROSITE" id="PS50011">
    <property type="entry name" value="PROTEIN_KINASE_DOM"/>
    <property type="match status" value="1"/>
</dbReference>
<dbReference type="Proteomes" id="UP000317977">
    <property type="component" value="Unassembled WGS sequence"/>
</dbReference>
<dbReference type="GO" id="GO:0004674">
    <property type="term" value="F:protein serine/threonine kinase activity"/>
    <property type="evidence" value="ECO:0007669"/>
    <property type="project" value="UniProtKB-EC"/>
</dbReference>
<dbReference type="SUPFAM" id="SSF48452">
    <property type="entry name" value="TPR-like"/>
    <property type="match status" value="1"/>
</dbReference>
<evidence type="ECO:0000256" key="2">
    <source>
        <dbReference type="ARBA" id="ARBA00022741"/>
    </source>
</evidence>
<dbReference type="EMBL" id="SJPX01000004">
    <property type="protein sequence ID" value="TWU49150.1"/>
    <property type="molecule type" value="Genomic_DNA"/>
</dbReference>
<dbReference type="PROSITE" id="PS00108">
    <property type="entry name" value="PROTEIN_KINASE_ST"/>
    <property type="match status" value="1"/>
</dbReference>
<dbReference type="InterPro" id="IPR011990">
    <property type="entry name" value="TPR-like_helical_dom_sf"/>
</dbReference>
<keyword evidence="4 5" id="KW-0067">ATP-binding</keyword>
<dbReference type="InterPro" id="IPR017441">
    <property type="entry name" value="Protein_kinase_ATP_BS"/>
</dbReference>
<evidence type="ECO:0000313" key="8">
    <source>
        <dbReference type="Proteomes" id="UP000317977"/>
    </source>
</evidence>
<dbReference type="OrthoDB" id="9801841at2"/>
<proteinExistence type="predicted"/>
<sequence length="888" mass="97054">MSLEDLPAIELARIDGVCLQYESDLRRGESPSIDSLVDQHGGESALELRRELELVRDELTENQGSTLPPTSIPFGSMPTLSKGTPGDQSMVLPTPGTVIGPYVIEGTLGHGGMGVVFKAIDQRLGRSVAIKMLAGKIARRRDLNERFQREARAVASISHPNIVELFDVGSYQGLPYAVMEHLDGESFDSRLERQPLSIDEVRRFGAQIASALATAHAAGVVHRDLKPHNIMLVRRSNATEDACATIVKLFDFGLSRVPPSALDADSEQTHEGMILGTPGYMAPEQARGEPVTPMADIFSLGCILYESFYRKYAFEGTTKASRITATLNDDPPVDPSRRRDDIDLSNLISQCLRKDPTQRPASAAIIADQLRANLDSDSIPGDPSKRVASRPSTNAIHFIRIAAAACLVLFGMGTAIWYMQQPRTELGEIESLAVLTFTDASAASSDETDASENGEPMGDKPMHRGEELSALLVHELSRMPSVRVPRFRPLTADTPEQLRSIGRELEVDALLSGNVQSVKIGEKPFVELDLQMISSRTGSQIWGRKIQLQAGDNLLEQSRLATEIAAVINQSLTSTAADVTPPTTESFRCLVDGETRSDPDSVCGLAMALKCFQRAHKADPRFVDPLAGIALTSITLAGQSPTTETAELVRQSRARADDALKRDPTSIDARLAIAMMDWQTLGRYKQAEQAFRELATVAPNRWQVQHQYGLLLLALGHQREATVALREASLLNPLSMTVKVDRARSAWFAGNTKRAIADAMYLIDRYDNHPLARGLLVDIYESQDRFVEAAALHDSFATNSVNSGTPLSAADYFNERKKHLASLPYGPFGEQANQAIWQTRNTPGIDDTALAELIDPMPPMIPLLLAVHPSFSAVRLLDRAAEILPPRI</sequence>
<accession>A0A5C6EKY1</accession>
<dbReference type="Gene3D" id="1.25.40.10">
    <property type="entry name" value="Tetratricopeptide repeat domain"/>
    <property type="match status" value="1"/>
</dbReference>
<keyword evidence="2 5" id="KW-0547">Nucleotide-binding</keyword>
<dbReference type="SUPFAM" id="SSF56112">
    <property type="entry name" value="Protein kinase-like (PK-like)"/>
    <property type="match status" value="1"/>
</dbReference>
<dbReference type="RefSeq" id="WP_146535455.1">
    <property type="nucleotide sequence ID" value="NZ_SJPX01000004.1"/>
</dbReference>
<dbReference type="PANTHER" id="PTHR43289">
    <property type="entry name" value="MITOGEN-ACTIVATED PROTEIN KINASE KINASE KINASE 20-RELATED"/>
    <property type="match status" value="1"/>
</dbReference>
<protein>
    <submittedName>
        <fullName evidence="7">Serine/threonine-protein kinase Pkn1</fullName>
        <ecNumber evidence="7">2.7.11.1</ecNumber>
    </submittedName>
</protein>
<keyword evidence="1 7" id="KW-0808">Transferase</keyword>